<proteinExistence type="inferred from homology"/>
<organism evidence="4 5">
    <name type="scientific">Hydrogenoanaerobacterium saccharovorans</name>
    <dbReference type="NCBI Taxonomy" id="474960"/>
    <lineage>
        <taxon>Bacteria</taxon>
        <taxon>Bacillati</taxon>
        <taxon>Bacillota</taxon>
        <taxon>Clostridia</taxon>
        <taxon>Eubacteriales</taxon>
        <taxon>Oscillospiraceae</taxon>
        <taxon>Hydrogenoanaerobacterium</taxon>
    </lineage>
</organism>
<feature type="domain" description="Sigma 54 modulation/S30EA ribosomal protein C-terminal" evidence="3">
    <location>
        <begin position="115"/>
        <end position="167"/>
    </location>
</feature>
<name>A0ABS2GPH1_9FIRM</name>
<keyword evidence="1 2" id="KW-0810">Translation regulation</keyword>
<comment type="subunit">
    <text evidence="2">Interacts with 100S ribosomes.</text>
</comment>
<dbReference type="Pfam" id="PF16321">
    <property type="entry name" value="Ribosom_S30AE_C"/>
    <property type="match status" value="1"/>
</dbReference>
<dbReference type="PANTHER" id="PTHR33231:SF1">
    <property type="entry name" value="30S RIBOSOMAL PROTEIN"/>
    <property type="match status" value="1"/>
</dbReference>
<comment type="similarity">
    <text evidence="2">Belongs to the HPF/YfiA ribosome-associated protein family. Long HPF subfamily.</text>
</comment>
<dbReference type="EMBL" id="JACSNR010000005">
    <property type="protein sequence ID" value="MBM6923383.1"/>
    <property type="molecule type" value="Genomic_DNA"/>
</dbReference>
<evidence type="ECO:0000313" key="5">
    <source>
        <dbReference type="Proteomes" id="UP000724149"/>
    </source>
</evidence>
<dbReference type="InterPro" id="IPR032528">
    <property type="entry name" value="Ribosom_S30AE_C"/>
</dbReference>
<keyword evidence="5" id="KW-1185">Reference proteome</keyword>
<dbReference type="InterPro" id="IPR038416">
    <property type="entry name" value="Ribosom_S30AE_C_sf"/>
</dbReference>
<sequence>MTINITGRKTTIKDSFREEAEREMTRFDRLFDDDASAHITVSNEGGRETVEITIRSGGMIFRAEKTTEDRKQSLAQAGDLLFRQIVKNKSKLADRFKKRAPEIYAEPAAEEPDYSVIKRKHFALKPMHVDEAILQMELLGHNFYMFLNAETEVPNVVYKRNAGGYGLLEPDEN</sequence>
<comment type="function">
    <text evidence="2">Required for dimerization of active 70S ribosomes into 100S ribosomes in stationary phase; 100S ribosomes are translationally inactive and sometimes present during exponential growth.</text>
</comment>
<dbReference type="NCBIfam" id="TIGR00741">
    <property type="entry name" value="yfiA"/>
    <property type="match status" value="1"/>
</dbReference>
<dbReference type="PANTHER" id="PTHR33231">
    <property type="entry name" value="30S RIBOSOMAL PROTEIN"/>
    <property type="match status" value="1"/>
</dbReference>
<reference evidence="4 5" key="1">
    <citation type="journal article" date="2021" name="Sci. Rep.">
        <title>The distribution of antibiotic resistance genes in chicken gut microbiota commensals.</title>
        <authorList>
            <person name="Juricova H."/>
            <person name="Matiasovicova J."/>
            <person name="Kubasova T."/>
            <person name="Cejkova D."/>
            <person name="Rychlik I."/>
        </authorList>
    </citation>
    <scope>NUCLEOTIDE SEQUENCE [LARGE SCALE GENOMIC DNA]</scope>
    <source>
        <strain evidence="4 5">An564</strain>
    </source>
</reference>
<dbReference type="HAMAP" id="MF_00839">
    <property type="entry name" value="HPF"/>
    <property type="match status" value="1"/>
</dbReference>
<evidence type="ECO:0000256" key="2">
    <source>
        <dbReference type="HAMAP-Rule" id="MF_00839"/>
    </source>
</evidence>
<dbReference type="CDD" id="cd00552">
    <property type="entry name" value="RaiA"/>
    <property type="match status" value="1"/>
</dbReference>
<comment type="subcellular location">
    <subcellularLocation>
        <location evidence="2">Cytoplasm</location>
    </subcellularLocation>
</comment>
<dbReference type="SUPFAM" id="SSF69754">
    <property type="entry name" value="Ribosome binding protein Y (YfiA homologue)"/>
    <property type="match status" value="1"/>
</dbReference>
<accession>A0ABS2GPH1</accession>
<dbReference type="InterPro" id="IPR003489">
    <property type="entry name" value="RHF/RaiA"/>
</dbReference>
<evidence type="ECO:0000259" key="3">
    <source>
        <dbReference type="Pfam" id="PF16321"/>
    </source>
</evidence>
<protein>
    <recommendedName>
        <fullName evidence="2">Ribosome hibernation promoting factor</fullName>
        <shortName evidence="2">HPF</shortName>
    </recommendedName>
</protein>
<dbReference type="Pfam" id="PF02482">
    <property type="entry name" value="Ribosomal_S30AE"/>
    <property type="match status" value="1"/>
</dbReference>
<comment type="caution">
    <text evidence="4">The sequence shown here is derived from an EMBL/GenBank/DDBJ whole genome shotgun (WGS) entry which is preliminary data.</text>
</comment>
<dbReference type="Gene3D" id="3.30.160.100">
    <property type="entry name" value="Ribosome hibernation promotion factor-like"/>
    <property type="match status" value="1"/>
</dbReference>
<gene>
    <name evidence="4" type="primary">raiA</name>
    <name evidence="2" type="synonym">hpf</name>
    <name evidence="4" type="ORF">H9X81_06730</name>
</gene>
<dbReference type="RefSeq" id="WP_191392734.1">
    <property type="nucleotide sequence ID" value="NZ_JACSNR010000005.1"/>
</dbReference>
<dbReference type="InterPro" id="IPR050574">
    <property type="entry name" value="HPF/YfiA_ribosome-assoc"/>
</dbReference>
<dbReference type="Proteomes" id="UP000724149">
    <property type="component" value="Unassembled WGS sequence"/>
</dbReference>
<dbReference type="InterPro" id="IPR034694">
    <property type="entry name" value="HPF_long/plastid"/>
</dbReference>
<dbReference type="Gene3D" id="3.30.505.50">
    <property type="entry name" value="Sigma 54 modulation/S30EA ribosomal protein, C-terminal domain"/>
    <property type="match status" value="1"/>
</dbReference>
<evidence type="ECO:0000313" key="4">
    <source>
        <dbReference type="EMBL" id="MBM6923383.1"/>
    </source>
</evidence>
<evidence type="ECO:0000256" key="1">
    <source>
        <dbReference type="ARBA" id="ARBA00022845"/>
    </source>
</evidence>
<dbReference type="InterPro" id="IPR036567">
    <property type="entry name" value="RHF-like"/>
</dbReference>
<keyword evidence="2" id="KW-0963">Cytoplasm</keyword>